<keyword evidence="2" id="KW-1185">Reference proteome</keyword>
<accession>A0ABN2HCM6</accession>
<organism evidence="1 2">
    <name type="scientific">Kribbella yunnanensis</name>
    <dbReference type="NCBI Taxonomy" id="190194"/>
    <lineage>
        <taxon>Bacteria</taxon>
        <taxon>Bacillati</taxon>
        <taxon>Actinomycetota</taxon>
        <taxon>Actinomycetes</taxon>
        <taxon>Propionibacteriales</taxon>
        <taxon>Kribbellaceae</taxon>
        <taxon>Kribbella</taxon>
    </lineage>
</organism>
<proteinExistence type="predicted"/>
<name>A0ABN2HCM6_9ACTN</name>
<dbReference type="EMBL" id="BAAANF010000010">
    <property type="protein sequence ID" value="GAA1685375.1"/>
    <property type="molecule type" value="Genomic_DNA"/>
</dbReference>
<evidence type="ECO:0000313" key="2">
    <source>
        <dbReference type="Proteomes" id="UP001500280"/>
    </source>
</evidence>
<protein>
    <submittedName>
        <fullName evidence="1">Uncharacterized protein</fullName>
    </submittedName>
</protein>
<dbReference type="Proteomes" id="UP001500280">
    <property type="component" value="Unassembled WGS sequence"/>
</dbReference>
<reference evidence="1 2" key="1">
    <citation type="journal article" date="2019" name="Int. J. Syst. Evol. Microbiol.">
        <title>The Global Catalogue of Microorganisms (GCM) 10K type strain sequencing project: providing services to taxonomists for standard genome sequencing and annotation.</title>
        <authorList>
            <consortium name="The Broad Institute Genomics Platform"/>
            <consortium name="The Broad Institute Genome Sequencing Center for Infectious Disease"/>
            <person name="Wu L."/>
            <person name="Ma J."/>
        </authorList>
    </citation>
    <scope>NUCLEOTIDE SEQUENCE [LARGE SCALE GENOMIC DNA]</scope>
    <source>
        <strain evidence="1 2">JCM 14307</strain>
    </source>
</reference>
<comment type="caution">
    <text evidence="1">The sequence shown here is derived from an EMBL/GenBank/DDBJ whole genome shotgun (WGS) entry which is preliminary data.</text>
</comment>
<gene>
    <name evidence="1" type="ORF">GCM10009745_32320</name>
</gene>
<evidence type="ECO:0000313" key="1">
    <source>
        <dbReference type="EMBL" id="GAA1685375.1"/>
    </source>
</evidence>
<sequence length="121" mass="13695">MRYAQPAGVGDPSLVVFRRAVPANPVLWNDRAVIEPLPRRIRRIFSRVRRKQWDKAARTLGLDPDLLVSRAKTRAEQYPDAFERAVADAQDIPGADEVGARILPALREHCKRLMQQLASDV</sequence>